<keyword evidence="3 10" id="KW-0812">Transmembrane</keyword>
<dbReference type="Proteomes" id="UP001064489">
    <property type="component" value="Chromosome 2"/>
</dbReference>
<keyword evidence="2" id="KW-0813">Transport</keyword>
<comment type="function">
    <text evidence="8">Involved in cellular auxin homeostasis by regulating auxin metabolism. Regulates intracellular auxin accumulation at the endoplasmic reticulum and thus auxin availability for nuclear auxin signaling.</text>
</comment>
<comment type="subcellular location">
    <subcellularLocation>
        <location evidence="1">Endoplasmic reticulum membrane</location>
        <topology evidence="1">Multi-pass membrane protein</topology>
    </subcellularLocation>
</comment>
<keyword evidence="5 10" id="KW-1133">Transmembrane helix</keyword>
<dbReference type="GO" id="GO:0080162">
    <property type="term" value="P:endoplasmic reticulum to cytosol auxin transport"/>
    <property type="evidence" value="ECO:0007669"/>
    <property type="project" value="InterPro"/>
</dbReference>
<dbReference type="Pfam" id="PF03547">
    <property type="entry name" value="Mem_trans"/>
    <property type="match status" value="1"/>
</dbReference>
<evidence type="ECO:0000313" key="12">
    <source>
        <dbReference type="Proteomes" id="UP001064489"/>
    </source>
</evidence>
<evidence type="ECO:0000256" key="5">
    <source>
        <dbReference type="ARBA" id="ARBA00022989"/>
    </source>
</evidence>
<evidence type="ECO:0000256" key="1">
    <source>
        <dbReference type="ARBA" id="ARBA00004477"/>
    </source>
</evidence>
<comment type="similarity">
    <text evidence="9">Belongs to the auxin efflux carrier (TC 2.A.69.2) family.</text>
</comment>
<evidence type="ECO:0008006" key="13">
    <source>
        <dbReference type="Google" id="ProtNLM"/>
    </source>
</evidence>
<evidence type="ECO:0000256" key="9">
    <source>
        <dbReference type="ARBA" id="ARBA00025752"/>
    </source>
</evidence>
<keyword evidence="6 10" id="KW-0472">Membrane</keyword>
<evidence type="ECO:0000256" key="4">
    <source>
        <dbReference type="ARBA" id="ARBA00022824"/>
    </source>
</evidence>
<keyword evidence="4" id="KW-0256">Endoplasmic reticulum</keyword>
<feature type="transmembrane region" description="Helical" evidence="10">
    <location>
        <begin position="47"/>
        <end position="66"/>
    </location>
</feature>
<dbReference type="EMBL" id="JAJSOW010000106">
    <property type="protein sequence ID" value="KAI9161266.1"/>
    <property type="molecule type" value="Genomic_DNA"/>
</dbReference>
<comment type="caution">
    <text evidence="11">The sequence shown here is derived from an EMBL/GenBank/DDBJ whole genome shotgun (WGS) entry which is preliminary data.</text>
</comment>
<evidence type="ECO:0000256" key="6">
    <source>
        <dbReference type="ARBA" id="ARBA00023136"/>
    </source>
</evidence>
<name>A0AAD5IFG1_ACENE</name>
<reference evidence="11" key="1">
    <citation type="journal article" date="2022" name="Plant J.">
        <title>Strategies of tolerance reflected in two North American maple genomes.</title>
        <authorList>
            <person name="McEvoy S.L."/>
            <person name="Sezen U.U."/>
            <person name="Trouern-Trend A."/>
            <person name="McMahon S.M."/>
            <person name="Schaberg P.G."/>
            <person name="Yang J."/>
            <person name="Wegrzyn J.L."/>
            <person name="Swenson N.G."/>
        </authorList>
    </citation>
    <scope>NUCLEOTIDE SEQUENCE</scope>
    <source>
        <strain evidence="11">91603</strain>
    </source>
</reference>
<evidence type="ECO:0000256" key="3">
    <source>
        <dbReference type="ARBA" id="ARBA00022692"/>
    </source>
</evidence>
<feature type="transmembrane region" description="Helical" evidence="10">
    <location>
        <begin position="12"/>
        <end position="35"/>
    </location>
</feature>
<gene>
    <name evidence="11" type="ORF">LWI28_015880</name>
</gene>
<keyword evidence="7" id="KW-0927">Auxin signaling pathway</keyword>
<dbReference type="GO" id="GO:0009734">
    <property type="term" value="P:auxin-activated signaling pathway"/>
    <property type="evidence" value="ECO:0007669"/>
    <property type="project" value="UniProtKB-KW"/>
</dbReference>
<feature type="transmembrane region" description="Helical" evidence="10">
    <location>
        <begin position="78"/>
        <end position="99"/>
    </location>
</feature>
<dbReference type="InterPro" id="IPR045033">
    <property type="entry name" value="PILS1/3/4/5/7"/>
</dbReference>
<evidence type="ECO:0000256" key="8">
    <source>
        <dbReference type="ARBA" id="ARBA00025100"/>
    </source>
</evidence>
<proteinExistence type="inferred from homology"/>
<dbReference type="InterPro" id="IPR004776">
    <property type="entry name" value="Mem_transp_PIN-like"/>
</dbReference>
<dbReference type="PANTHER" id="PTHR31651:SF6">
    <property type="entry name" value="PROTEIN PIN-LIKES 1-LIKE"/>
    <property type="match status" value="1"/>
</dbReference>
<keyword evidence="12" id="KW-1185">Reference proteome</keyword>
<evidence type="ECO:0000256" key="7">
    <source>
        <dbReference type="ARBA" id="ARBA00023294"/>
    </source>
</evidence>
<dbReference type="PANTHER" id="PTHR31651">
    <property type="match status" value="1"/>
</dbReference>
<evidence type="ECO:0000313" key="11">
    <source>
        <dbReference type="EMBL" id="KAI9161266.1"/>
    </source>
</evidence>
<protein>
    <recommendedName>
        <fullName evidence="13">PIN-like protein</fullName>
    </recommendedName>
</protein>
<sequence>MSCLPFAFSDTIGVEAAGLGVAGSAIGFAVSLELVERVLTVSASEVHAVNILLTFLIGSALAWILIKITRTPPHLQGLIIGCCSAGNLGNLLLIIVPALCEESDSPFGESSVCSTYGEAYASLAMADSFQDKMIHSFKILATKLNLKKVFANCL</sequence>
<dbReference type="GO" id="GO:0005789">
    <property type="term" value="C:endoplasmic reticulum membrane"/>
    <property type="evidence" value="ECO:0007669"/>
    <property type="project" value="UniProtKB-SubCell"/>
</dbReference>
<evidence type="ECO:0000256" key="10">
    <source>
        <dbReference type="SAM" id="Phobius"/>
    </source>
</evidence>
<accession>A0AAD5IFG1</accession>
<dbReference type="AlphaFoldDB" id="A0AAD5IFG1"/>
<reference evidence="11" key="2">
    <citation type="submission" date="2023-02" db="EMBL/GenBank/DDBJ databases">
        <authorList>
            <person name="Swenson N.G."/>
            <person name="Wegrzyn J.L."/>
            <person name="Mcevoy S.L."/>
        </authorList>
    </citation>
    <scope>NUCLEOTIDE SEQUENCE</scope>
    <source>
        <strain evidence="11">91603</strain>
        <tissue evidence="11">Leaf</tissue>
    </source>
</reference>
<evidence type="ECO:0000256" key="2">
    <source>
        <dbReference type="ARBA" id="ARBA00022448"/>
    </source>
</evidence>
<organism evidence="11 12">
    <name type="scientific">Acer negundo</name>
    <name type="common">Box elder</name>
    <dbReference type="NCBI Taxonomy" id="4023"/>
    <lineage>
        <taxon>Eukaryota</taxon>
        <taxon>Viridiplantae</taxon>
        <taxon>Streptophyta</taxon>
        <taxon>Embryophyta</taxon>
        <taxon>Tracheophyta</taxon>
        <taxon>Spermatophyta</taxon>
        <taxon>Magnoliopsida</taxon>
        <taxon>eudicotyledons</taxon>
        <taxon>Gunneridae</taxon>
        <taxon>Pentapetalae</taxon>
        <taxon>rosids</taxon>
        <taxon>malvids</taxon>
        <taxon>Sapindales</taxon>
        <taxon>Sapindaceae</taxon>
        <taxon>Hippocastanoideae</taxon>
        <taxon>Acereae</taxon>
        <taxon>Acer</taxon>
    </lineage>
</organism>